<evidence type="ECO:0000256" key="9">
    <source>
        <dbReference type="ARBA" id="ARBA00031636"/>
    </source>
</evidence>
<accession>A0A9X1HX92</accession>
<dbReference type="PANTHER" id="PTHR43298:SF2">
    <property type="entry name" value="FMN_FAD EXPORTER YEEO-RELATED"/>
    <property type="match status" value="1"/>
</dbReference>
<feature type="transmembrane region" description="Helical" evidence="10">
    <location>
        <begin position="153"/>
        <end position="174"/>
    </location>
</feature>
<evidence type="ECO:0000256" key="8">
    <source>
        <dbReference type="ARBA" id="ARBA00023136"/>
    </source>
</evidence>
<evidence type="ECO:0000313" key="12">
    <source>
        <dbReference type="Proteomes" id="UP001139409"/>
    </source>
</evidence>
<feature type="transmembrane region" description="Helical" evidence="10">
    <location>
        <begin position="259"/>
        <end position="280"/>
    </location>
</feature>
<feature type="transmembrane region" description="Helical" evidence="10">
    <location>
        <begin position="186"/>
        <end position="205"/>
    </location>
</feature>
<dbReference type="GO" id="GO:0042910">
    <property type="term" value="F:xenobiotic transmembrane transporter activity"/>
    <property type="evidence" value="ECO:0007669"/>
    <property type="project" value="InterPro"/>
</dbReference>
<keyword evidence="5 10" id="KW-0812">Transmembrane</keyword>
<evidence type="ECO:0000256" key="2">
    <source>
        <dbReference type="ARBA" id="ARBA00022448"/>
    </source>
</evidence>
<dbReference type="EMBL" id="JAIXNE010000005">
    <property type="protein sequence ID" value="MCA6078134.1"/>
    <property type="molecule type" value="Genomic_DNA"/>
</dbReference>
<organism evidence="11 12">
    <name type="scientific">Fulvivirga sedimenti</name>
    <dbReference type="NCBI Taxonomy" id="2879465"/>
    <lineage>
        <taxon>Bacteria</taxon>
        <taxon>Pseudomonadati</taxon>
        <taxon>Bacteroidota</taxon>
        <taxon>Cytophagia</taxon>
        <taxon>Cytophagales</taxon>
        <taxon>Fulvivirgaceae</taxon>
        <taxon>Fulvivirga</taxon>
    </lineage>
</organism>
<dbReference type="NCBIfam" id="TIGR00797">
    <property type="entry name" value="matE"/>
    <property type="match status" value="1"/>
</dbReference>
<keyword evidence="4" id="KW-1003">Cell membrane</keyword>
<evidence type="ECO:0000256" key="6">
    <source>
        <dbReference type="ARBA" id="ARBA00022989"/>
    </source>
</evidence>
<evidence type="ECO:0000256" key="10">
    <source>
        <dbReference type="SAM" id="Phobius"/>
    </source>
</evidence>
<evidence type="ECO:0000256" key="1">
    <source>
        <dbReference type="ARBA" id="ARBA00004651"/>
    </source>
</evidence>
<feature type="transmembrane region" description="Helical" evidence="10">
    <location>
        <begin position="437"/>
        <end position="457"/>
    </location>
</feature>
<dbReference type="AlphaFoldDB" id="A0A9X1HX92"/>
<evidence type="ECO:0000256" key="7">
    <source>
        <dbReference type="ARBA" id="ARBA00023065"/>
    </source>
</evidence>
<feature type="transmembrane region" description="Helical" evidence="10">
    <location>
        <begin position="114"/>
        <end position="133"/>
    </location>
</feature>
<keyword evidence="3" id="KW-0050">Antiport</keyword>
<keyword evidence="8 10" id="KW-0472">Membrane</keyword>
<reference evidence="11" key="1">
    <citation type="submission" date="2021-09" db="EMBL/GenBank/DDBJ databases">
        <title>Fulvivirga sp. isolated from coastal sediment.</title>
        <authorList>
            <person name="Yu H."/>
        </authorList>
    </citation>
    <scope>NUCLEOTIDE SEQUENCE</scope>
    <source>
        <strain evidence="11">1062</strain>
    </source>
</reference>
<evidence type="ECO:0000256" key="5">
    <source>
        <dbReference type="ARBA" id="ARBA00022692"/>
    </source>
</evidence>
<keyword evidence="2" id="KW-0813">Transport</keyword>
<comment type="subcellular location">
    <subcellularLocation>
        <location evidence="1">Cell membrane</location>
        <topology evidence="1">Multi-pass membrane protein</topology>
    </subcellularLocation>
</comment>
<protein>
    <recommendedName>
        <fullName evidence="9">Multidrug-efflux transporter</fullName>
    </recommendedName>
</protein>
<feature type="transmembrane region" description="Helical" evidence="10">
    <location>
        <begin position="292"/>
        <end position="320"/>
    </location>
</feature>
<dbReference type="CDD" id="cd13139">
    <property type="entry name" value="MATE_like_14"/>
    <property type="match status" value="1"/>
</dbReference>
<evidence type="ECO:0000256" key="3">
    <source>
        <dbReference type="ARBA" id="ARBA00022449"/>
    </source>
</evidence>
<keyword evidence="12" id="KW-1185">Reference proteome</keyword>
<feature type="transmembrane region" description="Helical" evidence="10">
    <location>
        <begin position="378"/>
        <end position="399"/>
    </location>
</feature>
<proteinExistence type="predicted"/>
<comment type="caution">
    <text evidence="11">The sequence shown here is derived from an EMBL/GenBank/DDBJ whole genome shotgun (WGS) entry which is preliminary data.</text>
</comment>
<dbReference type="InterPro" id="IPR048279">
    <property type="entry name" value="MdtK-like"/>
</dbReference>
<dbReference type="PANTHER" id="PTHR43298">
    <property type="entry name" value="MULTIDRUG RESISTANCE PROTEIN NORM-RELATED"/>
    <property type="match status" value="1"/>
</dbReference>
<feature type="transmembrane region" description="Helical" evidence="10">
    <location>
        <begin position="66"/>
        <end position="94"/>
    </location>
</feature>
<evidence type="ECO:0000313" key="11">
    <source>
        <dbReference type="EMBL" id="MCA6078134.1"/>
    </source>
</evidence>
<dbReference type="Pfam" id="PF01554">
    <property type="entry name" value="MatE"/>
    <property type="match status" value="2"/>
</dbReference>
<name>A0A9X1HX92_9BACT</name>
<sequence>MSSSKPRLRIFQSLLAALQGKELDFTQGSINRAIFMLSIPMILEMMMESLFAVVDIYFVGKISVNAIATVALTESVIMIIYSIAMGLSMAATALVARRVGEKDIEGAGRSAEQAILLAILVSLVFSLIGIIFPKEILSAMGGEPELVAEGYRYTMIMFGGNMTIMLIFLINAIFRGAGDAAIAMRVLIFSNVINMVLDPVLIFGLGPFPELGLEGAAIATTTGRGLGVLYQIYILTGSKSKVSIKFREIKFIRTIIRSLVKISIGGIGQFMIGTVSWILMVRISAIFGPDVLAGYAIAFRIIVFTILPSWGLSNAAATLVGQNLGAGLPDRAETSVWRCAHFNMVFLAVVSIIFFWNAEYFVSLFSSEAEVLKYGAMGLRYICTGYIFFAYGMVIGQAFNGAGDTKTPTIMNIICYWVLELPLAYVLGVEFGMGPAGIYLAIAISVALLAIMSILVFRRGKWKTFEV</sequence>
<dbReference type="InterPro" id="IPR050222">
    <property type="entry name" value="MATE_MdtK"/>
</dbReference>
<dbReference type="GO" id="GO:0006811">
    <property type="term" value="P:monoatomic ion transport"/>
    <property type="evidence" value="ECO:0007669"/>
    <property type="project" value="UniProtKB-KW"/>
</dbReference>
<feature type="transmembrane region" description="Helical" evidence="10">
    <location>
        <begin position="411"/>
        <end position="431"/>
    </location>
</feature>
<dbReference type="Proteomes" id="UP001139409">
    <property type="component" value="Unassembled WGS sequence"/>
</dbReference>
<dbReference type="PIRSF" id="PIRSF006603">
    <property type="entry name" value="DinF"/>
    <property type="match status" value="1"/>
</dbReference>
<gene>
    <name evidence="11" type="ORF">LDX50_24900</name>
</gene>
<feature type="transmembrane region" description="Helical" evidence="10">
    <location>
        <begin position="217"/>
        <end position="238"/>
    </location>
</feature>
<dbReference type="GO" id="GO:0015297">
    <property type="term" value="F:antiporter activity"/>
    <property type="evidence" value="ECO:0007669"/>
    <property type="project" value="UniProtKB-KW"/>
</dbReference>
<keyword evidence="6 10" id="KW-1133">Transmembrane helix</keyword>
<dbReference type="InterPro" id="IPR002528">
    <property type="entry name" value="MATE_fam"/>
</dbReference>
<dbReference type="GO" id="GO:0005886">
    <property type="term" value="C:plasma membrane"/>
    <property type="evidence" value="ECO:0007669"/>
    <property type="project" value="UniProtKB-SubCell"/>
</dbReference>
<evidence type="ECO:0000256" key="4">
    <source>
        <dbReference type="ARBA" id="ARBA00022475"/>
    </source>
</evidence>
<feature type="transmembrane region" description="Helical" evidence="10">
    <location>
        <begin position="340"/>
        <end position="358"/>
    </location>
</feature>
<dbReference type="RefSeq" id="WP_225698990.1">
    <property type="nucleotide sequence ID" value="NZ_JAIXNE010000005.1"/>
</dbReference>
<keyword evidence="7" id="KW-0406">Ion transport</keyword>